<evidence type="ECO:0000256" key="2">
    <source>
        <dbReference type="ARBA" id="ARBA00023052"/>
    </source>
</evidence>
<feature type="domain" description="Thiamine pyrophosphate enzyme N-terminal TPP-binding" evidence="6">
    <location>
        <begin position="10"/>
        <end position="114"/>
    </location>
</feature>
<keyword evidence="2 3" id="KW-0786">Thiamine pyrophosphate</keyword>
<keyword evidence="8" id="KW-1185">Reference proteome</keyword>
<dbReference type="GO" id="GO:0009099">
    <property type="term" value="P:L-valine biosynthetic process"/>
    <property type="evidence" value="ECO:0007669"/>
    <property type="project" value="TreeGrafter"/>
</dbReference>
<protein>
    <submittedName>
        <fullName evidence="7">Benzoylformate decarboxylase</fullName>
    </submittedName>
</protein>
<feature type="domain" description="Thiamine pyrophosphate enzyme central" evidence="4">
    <location>
        <begin position="199"/>
        <end position="338"/>
    </location>
</feature>
<dbReference type="Pfam" id="PF02776">
    <property type="entry name" value="TPP_enzyme_N"/>
    <property type="match status" value="1"/>
</dbReference>
<evidence type="ECO:0000313" key="8">
    <source>
        <dbReference type="Proteomes" id="UP000027192"/>
    </source>
</evidence>
<evidence type="ECO:0000259" key="5">
    <source>
        <dbReference type="Pfam" id="PF02775"/>
    </source>
</evidence>
<comment type="similarity">
    <text evidence="1 3">Belongs to the TPP enzyme family.</text>
</comment>
<sequence>MSDLPPRIMRDYLYDALNQLNIRQIFGVPGTNEIPIIDGTSYPENKVEYVECLHENIAMGAAMGAARMTGEPGVLVVHITPGIAHGIGNLFNAYRSHTPLVILCCQQQNELVTQEPLLSSNIAELAKQYCKWSHELRTPYEFPMVLQRAFKEAKAPACGPVFISIPWEFMMVSPLPNQPQKLPGITRIPTNFTGDTDEIERLAQRFSEAKNPIIIAGDGVGYDHATEQLGILAQTVGAPVALQTFSSLANFPNDDIHWQGELPGNQAMLQAVFQQHDVAFLVGWSNQAQVTVFNYADGPLIPPSVDILYLSNNTWDIGKNYYGSHAVLGGIRASLEKLNDVMAELPVTPAQQQARDARNQHLLQLSQQRRQDWNAYLKQAEEAPGTCINPALIPHYLSQAITEQGLANQFVYVHEAVSDSPSFQYLMPLNKEMSQPVSYYCVSGGSLGWSMPASLGIKIQPTAIQGVTPKLVINAVGDGSSLFYPQVWWSAAKYNLAVLYIITNNREYHTLQNGLEEVIDSYNWEPKKKPVEPDPTDPASYHNYEVDYLSLQHPQLNFQQIADAIGAGIQGRVVDQTSDLNAALKEAIHFVLNEKKPYVLDIRTERDPAAVQTSANLKTSAKPLRRPSLNYFHKDVLDEINPNHFSTLA</sequence>
<evidence type="ECO:0000259" key="6">
    <source>
        <dbReference type="Pfam" id="PF02776"/>
    </source>
</evidence>
<dbReference type="GO" id="GO:0005948">
    <property type="term" value="C:acetolactate synthase complex"/>
    <property type="evidence" value="ECO:0007669"/>
    <property type="project" value="TreeGrafter"/>
</dbReference>
<dbReference type="GO" id="GO:0050660">
    <property type="term" value="F:flavin adenine dinucleotide binding"/>
    <property type="evidence" value="ECO:0007669"/>
    <property type="project" value="TreeGrafter"/>
</dbReference>
<dbReference type="Pfam" id="PF00205">
    <property type="entry name" value="TPP_enzyme_M"/>
    <property type="match status" value="1"/>
</dbReference>
<dbReference type="Gene3D" id="3.40.50.970">
    <property type="match status" value="2"/>
</dbReference>
<reference evidence="7 8" key="1">
    <citation type="submission" date="2014-04" db="EMBL/GenBank/DDBJ databases">
        <title>Draft genome sequence of Photobacterium halotolerans S2753: a solonamide, ngercheumicin and holomycin producer.</title>
        <authorList>
            <person name="Machado H.R."/>
            <person name="Gram L."/>
        </authorList>
    </citation>
    <scope>NUCLEOTIDE SEQUENCE [LARGE SCALE GENOMIC DNA]</scope>
    <source>
        <strain evidence="7 8">S2753</strain>
    </source>
</reference>
<dbReference type="RefSeq" id="WP_036756990.1">
    <property type="nucleotide sequence ID" value="NZ_JAGSGC010000018.1"/>
</dbReference>
<evidence type="ECO:0000256" key="1">
    <source>
        <dbReference type="ARBA" id="ARBA00007812"/>
    </source>
</evidence>
<evidence type="ECO:0000259" key="4">
    <source>
        <dbReference type="Pfam" id="PF00205"/>
    </source>
</evidence>
<dbReference type="InterPro" id="IPR029061">
    <property type="entry name" value="THDP-binding"/>
</dbReference>
<dbReference type="InterPro" id="IPR045229">
    <property type="entry name" value="TPP_enz"/>
</dbReference>
<evidence type="ECO:0000256" key="3">
    <source>
        <dbReference type="RuleBase" id="RU362132"/>
    </source>
</evidence>
<dbReference type="SUPFAM" id="SSF52467">
    <property type="entry name" value="DHS-like NAD/FAD-binding domain"/>
    <property type="match status" value="1"/>
</dbReference>
<dbReference type="PANTHER" id="PTHR18968">
    <property type="entry name" value="THIAMINE PYROPHOSPHATE ENZYMES"/>
    <property type="match status" value="1"/>
</dbReference>
<gene>
    <name evidence="7" type="ORF">EA58_20780</name>
</gene>
<dbReference type="AlphaFoldDB" id="A0A066RR71"/>
<organism evidence="7 8">
    <name type="scientific">Photobacterium galatheae</name>
    <dbReference type="NCBI Taxonomy" id="1654360"/>
    <lineage>
        <taxon>Bacteria</taxon>
        <taxon>Pseudomonadati</taxon>
        <taxon>Pseudomonadota</taxon>
        <taxon>Gammaproteobacteria</taxon>
        <taxon>Vibrionales</taxon>
        <taxon>Vibrionaceae</taxon>
        <taxon>Photobacterium</taxon>
    </lineage>
</organism>
<feature type="domain" description="Thiamine pyrophosphate enzyme TPP-binding" evidence="5">
    <location>
        <begin position="436"/>
        <end position="602"/>
    </location>
</feature>
<dbReference type="Gene3D" id="3.40.50.1220">
    <property type="entry name" value="TPP-binding domain"/>
    <property type="match status" value="1"/>
</dbReference>
<dbReference type="OrthoDB" id="9773408at2"/>
<dbReference type="STRING" id="1654360.EA58_20780"/>
<dbReference type="InterPro" id="IPR012001">
    <property type="entry name" value="Thiamin_PyroP_enz_TPP-bd_dom"/>
</dbReference>
<dbReference type="EMBL" id="JMIB01000043">
    <property type="protein sequence ID" value="KDM89888.1"/>
    <property type="molecule type" value="Genomic_DNA"/>
</dbReference>
<dbReference type="CDD" id="cd07035">
    <property type="entry name" value="TPP_PYR_POX_like"/>
    <property type="match status" value="1"/>
</dbReference>
<dbReference type="GO" id="GO:0009097">
    <property type="term" value="P:isoleucine biosynthetic process"/>
    <property type="evidence" value="ECO:0007669"/>
    <property type="project" value="TreeGrafter"/>
</dbReference>
<proteinExistence type="inferred from homology"/>
<dbReference type="PANTHER" id="PTHR18968:SF13">
    <property type="entry name" value="ACETOLACTATE SYNTHASE CATALYTIC SUBUNIT, MITOCHONDRIAL"/>
    <property type="match status" value="1"/>
</dbReference>
<dbReference type="GO" id="GO:0003984">
    <property type="term" value="F:acetolactate synthase activity"/>
    <property type="evidence" value="ECO:0007669"/>
    <property type="project" value="TreeGrafter"/>
</dbReference>
<dbReference type="SUPFAM" id="SSF52518">
    <property type="entry name" value="Thiamin diphosphate-binding fold (THDP-binding)"/>
    <property type="match status" value="2"/>
</dbReference>
<comment type="caution">
    <text evidence="7">The sequence shown here is derived from an EMBL/GenBank/DDBJ whole genome shotgun (WGS) entry which is preliminary data.</text>
</comment>
<accession>A0A066RR71</accession>
<dbReference type="InterPro" id="IPR012000">
    <property type="entry name" value="Thiamin_PyroP_enz_cen_dom"/>
</dbReference>
<dbReference type="Proteomes" id="UP000027192">
    <property type="component" value="Unassembled WGS sequence"/>
</dbReference>
<dbReference type="InterPro" id="IPR029035">
    <property type="entry name" value="DHS-like_NAD/FAD-binding_dom"/>
</dbReference>
<dbReference type="CDD" id="cd02002">
    <property type="entry name" value="TPP_BFDC"/>
    <property type="match status" value="1"/>
</dbReference>
<evidence type="ECO:0000313" key="7">
    <source>
        <dbReference type="EMBL" id="KDM89888.1"/>
    </source>
</evidence>
<dbReference type="GO" id="GO:0000287">
    <property type="term" value="F:magnesium ion binding"/>
    <property type="evidence" value="ECO:0007669"/>
    <property type="project" value="InterPro"/>
</dbReference>
<dbReference type="InterPro" id="IPR011766">
    <property type="entry name" value="TPP_enzyme_TPP-bd"/>
</dbReference>
<dbReference type="GO" id="GO:0030976">
    <property type="term" value="F:thiamine pyrophosphate binding"/>
    <property type="evidence" value="ECO:0007669"/>
    <property type="project" value="InterPro"/>
</dbReference>
<dbReference type="Pfam" id="PF02775">
    <property type="entry name" value="TPP_enzyme_C"/>
    <property type="match status" value="1"/>
</dbReference>
<name>A0A066RR71_9GAMM</name>